<accession>A0ABW4HKG9</accession>
<evidence type="ECO:0000313" key="2">
    <source>
        <dbReference type="Proteomes" id="UP001597138"/>
    </source>
</evidence>
<keyword evidence="2" id="KW-1185">Reference proteome</keyword>
<reference evidence="2" key="1">
    <citation type="journal article" date="2019" name="Int. J. Syst. Evol. Microbiol.">
        <title>The Global Catalogue of Microorganisms (GCM) 10K type strain sequencing project: providing services to taxonomists for standard genome sequencing and annotation.</title>
        <authorList>
            <consortium name="The Broad Institute Genomics Platform"/>
            <consortium name="The Broad Institute Genome Sequencing Center for Infectious Disease"/>
            <person name="Wu L."/>
            <person name="Ma J."/>
        </authorList>
    </citation>
    <scope>NUCLEOTIDE SEQUENCE [LARGE SCALE GENOMIC DNA]</scope>
    <source>
        <strain evidence="2">CCUG 70865</strain>
    </source>
</reference>
<evidence type="ECO:0000313" key="1">
    <source>
        <dbReference type="EMBL" id="MFD1605826.1"/>
    </source>
</evidence>
<comment type="caution">
    <text evidence="1">The sequence shown here is derived from an EMBL/GenBank/DDBJ whole genome shotgun (WGS) entry which is preliminary data.</text>
</comment>
<proteinExistence type="predicted"/>
<dbReference type="RefSeq" id="WP_379813637.1">
    <property type="nucleotide sequence ID" value="NZ_JBHUDZ010000018.1"/>
</dbReference>
<dbReference type="Proteomes" id="UP001597138">
    <property type="component" value="Unassembled WGS sequence"/>
</dbReference>
<organism evidence="1 2">
    <name type="scientific">Flavobacterium artemisiae</name>
    <dbReference type="NCBI Taxonomy" id="2126556"/>
    <lineage>
        <taxon>Bacteria</taxon>
        <taxon>Pseudomonadati</taxon>
        <taxon>Bacteroidota</taxon>
        <taxon>Flavobacteriia</taxon>
        <taxon>Flavobacteriales</taxon>
        <taxon>Flavobacteriaceae</taxon>
        <taxon>Flavobacterium</taxon>
    </lineage>
</organism>
<protein>
    <submittedName>
        <fullName evidence="1">Uncharacterized protein</fullName>
    </submittedName>
</protein>
<name>A0ABW4HKG9_9FLAO</name>
<gene>
    <name evidence="1" type="ORF">ACFSC2_24020</name>
</gene>
<dbReference type="EMBL" id="JBHUDZ010000018">
    <property type="protein sequence ID" value="MFD1605826.1"/>
    <property type="molecule type" value="Genomic_DNA"/>
</dbReference>
<sequence length="106" mass="12305">MNIELFSSLNYDNKTSQILSIDINENLSIGDLLNKIHEETKIPFYKELKWGDHVEKIACSYYFKTGIESDEFEIITDLEQRIIDFPKNGKNKELSLFIDESVGLVN</sequence>